<reference evidence="1 2" key="1">
    <citation type="submission" date="2019-02" db="EMBL/GenBank/DDBJ databases">
        <title>Deep-cultivation of Planctomycetes and their phenomic and genomic characterization uncovers novel biology.</title>
        <authorList>
            <person name="Wiegand S."/>
            <person name="Jogler M."/>
            <person name="Boedeker C."/>
            <person name="Pinto D."/>
            <person name="Vollmers J."/>
            <person name="Rivas-Marin E."/>
            <person name="Kohn T."/>
            <person name="Peeters S.H."/>
            <person name="Heuer A."/>
            <person name="Rast P."/>
            <person name="Oberbeckmann S."/>
            <person name="Bunk B."/>
            <person name="Jeske O."/>
            <person name="Meyerdierks A."/>
            <person name="Storesund J.E."/>
            <person name="Kallscheuer N."/>
            <person name="Luecker S."/>
            <person name="Lage O.M."/>
            <person name="Pohl T."/>
            <person name="Merkel B.J."/>
            <person name="Hornburger P."/>
            <person name="Mueller R.-W."/>
            <person name="Bruemmer F."/>
            <person name="Labrenz M."/>
            <person name="Spormann A.M."/>
            <person name="Op den Camp H."/>
            <person name="Overmann J."/>
            <person name="Amann R."/>
            <person name="Jetten M.S.M."/>
            <person name="Mascher T."/>
            <person name="Medema M.H."/>
            <person name="Devos D.P."/>
            <person name="Kaster A.-K."/>
            <person name="Ovreas L."/>
            <person name="Rohde M."/>
            <person name="Galperin M.Y."/>
            <person name="Jogler C."/>
        </authorList>
    </citation>
    <scope>NUCLEOTIDE SEQUENCE [LARGE SCALE GENOMIC DNA]</scope>
    <source>
        <strain evidence="1 2">Pan216</strain>
    </source>
</reference>
<dbReference type="Proteomes" id="UP000317093">
    <property type="component" value="Chromosome"/>
</dbReference>
<dbReference type="EMBL" id="CP036279">
    <property type="protein sequence ID" value="QDU60020.1"/>
    <property type="molecule type" value="Genomic_DNA"/>
</dbReference>
<name>A0A518AZ81_9BACT</name>
<accession>A0A518AZ81</accession>
<keyword evidence="2" id="KW-1185">Reference proteome</keyword>
<evidence type="ECO:0000313" key="1">
    <source>
        <dbReference type="EMBL" id="QDU60020.1"/>
    </source>
</evidence>
<proteinExistence type="predicted"/>
<sequence length="120" mass="13694">MPQADPLYPQEIPLDAVREIVRVIRQLRVGQERRLFAKECWITIGYLLGRVFGDPDQLSVVGSIAPSDEEQMCRLLEVTALPEARVSQPAEALPLPARLLLRWLLRRLLDELLQEEIDAP</sequence>
<dbReference type="AlphaFoldDB" id="A0A518AZ81"/>
<protein>
    <submittedName>
        <fullName evidence="1">Uncharacterized protein</fullName>
    </submittedName>
</protein>
<organism evidence="1 2">
    <name type="scientific">Kolteria novifilia</name>
    <dbReference type="NCBI Taxonomy" id="2527975"/>
    <lineage>
        <taxon>Bacteria</taxon>
        <taxon>Pseudomonadati</taxon>
        <taxon>Planctomycetota</taxon>
        <taxon>Planctomycetia</taxon>
        <taxon>Kolteriales</taxon>
        <taxon>Kolteriaceae</taxon>
        <taxon>Kolteria</taxon>
    </lineage>
</organism>
<evidence type="ECO:0000313" key="2">
    <source>
        <dbReference type="Proteomes" id="UP000317093"/>
    </source>
</evidence>
<gene>
    <name evidence="1" type="ORF">Pan216_08570</name>
</gene>
<dbReference type="RefSeq" id="WP_145255203.1">
    <property type="nucleotide sequence ID" value="NZ_CP036279.1"/>
</dbReference>
<dbReference type="KEGG" id="knv:Pan216_08570"/>